<evidence type="ECO:0000256" key="1">
    <source>
        <dbReference type="SAM" id="Phobius"/>
    </source>
</evidence>
<dbReference type="Proteomes" id="UP001553161">
    <property type="component" value="Unassembled WGS sequence"/>
</dbReference>
<keyword evidence="3" id="KW-1185">Reference proteome</keyword>
<reference evidence="2 3" key="1">
    <citation type="submission" date="2024-07" db="EMBL/GenBank/DDBJ databases">
        <authorList>
            <person name="Kang M."/>
        </authorList>
    </citation>
    <scope>NUCLEOTIDE SEQUENCE [LARGE SCALE GENOMIC DNA]</scope>
    <source>
        <strain evidence="2 3">DFM31</strain>
    </source>
</reference>
<sequence>MTLAEPSLRPDRLDTLIACPHCDCLHTLASVPVGATARCSRCHSVLLSPRRGAIATIVSLAFGALILMISAVSFPFLEIEASGISSAASVIDAVTAFAEASGMMAPLSAIVGALIILLPVGRLVGIIYALGPLAMGRQPAAHAGLAFRVAMRLRPWAMAEIFILGVAVALVKIVGLASVEFGSAFWAFVGLVLLIAAKDTMICERSIWRILARK</sequence>
<feature type="transmembrane region" description="Helical" evidence="1">
    <location>
        <begin position="53"/>
        <end position="77"/>
    </location>
</feature>
<dbReference type="InterPro" id="IPR007498">
    <property type="entry name" value="PqiA-like"/>
</dbReference>
<accession>A0ABV3L920</accession>
<comment type="caution">
    <text evidence="2">The sequence shown here is derived from an EMBL/GenBank/DDBJ whole genome shotgun (WGS) entry which is preliminary data.</text>
</comment>
<organism evidence="2 3">
    <name type="scientific">Meridianimarinicoccus marinus</name>
    <dbReference type="NCBI Taxonomy" id="3231483"/>
    <lineage>
        <taxon>Bacteria</taxon>
        <taxon>Pseudomonadati</taxon>
        <taxon>Pseudomonadota</taxon>
        <taxon>Alphaproteobacteria</taxon>
        <taxon>Rhodobacterales</taxon>
        <taxon>Paracoccaceae</taxon>
        <taxon>Meridianimarinicoccus</taxon>
    </lineage>
</organism>
<evidence type="ECO:0000313" key="2">
    <source>
        <dbReference type="EMBL" id="MEV8468057.1"/>
    </source>
</evidence>
<keyword evidence="1" id="KW-0812">Transmembrane</keyword>
<gene>
    <name evidence="2" type="ORF">AB0T83_14870</name>
</gene>
<feature type="transmembrane region" description="Helical" evidence="1">
    <location>
        <begin position="183"/>
        <end position="203"/>
    </location>
</feature>
<dbReference type="EMBL" id="JBFBVU010000021">
    <property type="protein sequence ID" value="MEV8468057.1"/>
    <property type="molecule type" value="Genomic_DNA"/>
</dbReference>
<keyword evidence="1" id="KW-1133">Transmembrane helix</keyword>
<name>A0ABV3L920_9RHOB</name>
<evidence type="ECO:0000313" key="3">
    <source>
        <dbReference type="Proteomes" id="UP001553161"/>
    </source>
</evidence>
<feature type="transmembrane region" description="Helical" evidence="1">
    <location>
        <begin position="109"/>
        <end position="135"/>
    </location>
</feature>
<dbReference type="RefSeq" id="WP_366194011.1">
    <property type="nucleotide sequence ID" value="NZ_JBFBVU010000021.1"/>
</dbReference>
<proteinExistence type="predicted"/>
<dbReference type="Pfam" id="PF04403">
    <property type="entry name" value="PqiA"/>
    <property type="match status" value="1"/>
</dbReference>
<protein>
    <submittedName>
        <fullName evidence="2">Paraquat-inducible protein A</fullName>
    </submittedName>
</protein>
<feature type="transmembrane region" description="Helical" evidence="1">
    <location>
        <begin position="156"/>
        <end position="177"/>
    </location>
</feature>
<keyword evidence="1" id="KW-0472">Membrane</keyword>